<dbReference type="AlphaFoldDB" id="X6MYI9"/>
<proteinExistence type="predicted"/>
<dbReference type="OrthoDB" id="432528at2759"/>
<protein>
    <recommendedName>
        <fullName evidence="3">Kelch motif family protein</fullName>
    </recommendedName>
</protein>
<evidence type="ECO:0000313" key="2">
    <source>
        <dbReference type="Proteomes" id="UP000023152"/>
    </source>
</evidence>
<evidence type="ECO:0000313" key="1">
    <source>
        <dbReference type="EMBL" id="ETO18861.1"/>
    </source>
</evidence>
<sequence>MQAQSVPTTTQLDGTIAELMADMCILPPFESLAPLPSPNYRIQCVSYKQEILICGGNSKRDCYSYHSLRNQYKYICSYPDDVKLNGHCVIKRINSSNPNGITLLSFGGPDNKKKHTLVMRYTSVWDDVDEVKRENVSTKPCNQWIPFTNNENKPITIGRDEDDYQGVRAVIGGSGSHLLFITYPVNNLDIIDLTTFQVVKRSTLPIRIVLGYHCFVSKKQKELPITKLNASADMYELMLFSKDTGLLLMYNEKRNTIKFEDVRVCTSIRQLSCYGYACVDDTILFFGGNIDSGFDISDNIHRYSMEANKWLHLEQALPIPLDNCIGIVDEDKSYIHIIGGYSGQRMLTTHMKVKVEDLMKEETEKEKEWFIEEEEIRWIEEIKIDLKKIKKNSGKLLKVKLKFFFAYLFCDIEILFFKKKKKKKEKERNSNNN</sequence>
<name>X6MYI9_RETFI</name>
<dbReference type="SUPFAM" id="SSF117281">
    <property type="entry name" value="Kelch motif"/>
    <property type="match status" value="1"/>
</dbReference>
<organism evidence="1 2">
    <name type="scientific">Reticulomyxa filosa</name>
    <dbReference type="NCBI Taxonomy" id="46433"/>
    <lineage>
        <taxon>Eukaryota</taxon>
        <taxon>Sar</taxon>
        <taxon>Rhizaria</taxon>
        <taxon>Retaria</taxon>
        <taxon>Foraminifera</taxon>
        <taxon>Monothalamids</taxon>
        <taxon>Reticulomyxidae</taxon>
        <taxon>Reticulomyxa</taxon>
    </lineage>
</organism>
<keyword evidence="2" id="KW-1185">Reference proteome</keyword>
<dbReference type="InterPro" id="IPR015915">
    <property type="entry name" value="Kelch-typ_b-propeller"/>
</dbReference>
<evidence type="ECO:0008006" key="3">
    <source>
        <dbReference type="Google" id="ProtNLM"/>
    </source>
</evidence>
<dbReference type="EMBL" id="ASPP01014315">
    <property type="protein sequence ID" value="ETO18861.1"/>
    <property type="molecule type" value="Genomic_DNA"/>
</dbReference>
<dbReference type="Proteomes" id="UP000023152">
    <property type="component" value="Unassembled WGS sequence"/>
</dbReference>
<gene>
    <name evidence="1" type="ORF">RFI_18385</name>
</gene>
<comment type="caution">
    <text evidence="1">The sequence shown here is derived from an EMBL/GenBank/DDBJ whole genome shotgun (WGS) entry which is preliminary data.</text>
</comment>
<reference evidence="1 2" key="1">
    <citation type="journal article" date="2013" name="Curr. Biol.">
        <title>The Genome of the Foraminiferan Reticulomyxa filosa.</title>
        <authorList>
            <person name="Glockner G."/>
            <person name="Hulsmann N."/>
            <person name="Schleicher M."/>
            <person name="Noegel A.A."/>
            <person name="Eichinger L."/>
            <person name="Gallinger C."/>
            <person name="Pawlowski J."/>
            <person name="Sierra R."/>
            <person name="Euteneuer U."/>
            <person name="Pillet L."/>
            <person name="Moustafa A."/>
            <person name="Platzer M."/>
            <person name="Groth M."/>
            <person name="Szafranski K."/>
            <person name="Schliwa M."/>
        </authorList>
    </citation>
    <scope>NUCLEOTIDE SEQUENCE [LARGE SCALE GENOMIC DNA]</scope>
</reference>
<accession>X6MYI9</accession>
<dbReference type="Gene3D" id="2.120.10.80">
    <property type="entry name" value="Kelch-type beta propeller"/>
    <property type="match status" value="1"/>
</dbReference>